<reference evidence="3 4" key="1">
    <citation type="submission" date="2019-02" db="EMBL/GenBank/DDBJ databases">
        <title>Deep-cultivation of Planctomycetes and their phenomic and genomic characterization uncovers novel biology.</title>
        <authorList>
            <person name="Wiegand S."/>
            <person name="Jogler M."/>
            <person name="Boedeker C."/>
            <person name="Pinto D."/>
            <person name="Vollmers J."/>
            <person name="Rivas-Marin E."/>
            <person name="Kohn T."/>
            <person name="Peeters S.H."/>
            <person name="Heuer A."/>
            <person name="Rast P."/>
            <person name="Oberbeckmann S."/>
            <person name="Bunk B."/>
            <person name="Jeske O."/>
            <person name="Meyerdierks A."/>
            <person name="Storesund J.E."/>
            <person name="Kallscheuer N."/>
            <person name="Luecker S."/>
            <person name="Lage O.M."/>
            <person name="Pohl T."/>
            <person name="Merkel B.J."/>
            <person name="Hornburger P."/>
            <person name="Mueller R.-W."/>
            <person name="Bruemmer F."/>
            <person name="Labrenz M."/>
            <person name="Spormann A.M."/>
            <person name="Op den Camp H."/>
            <person name="Overmann J."/>
            <person name="Amann R."/>
            <person name="Jetten M.S.M."/>
            <person name="Mascher T."/>
            <person name="Medema M.H."/>
            <person name="Devos D.P."/>
            <person name="Kaster A.-K."/>
            <person name="Ovreas L."/>
            <person name="Rohde M."/>
            <person name="Galperin M.Y."/>
            <person name="Jogler C."/>
        </authorList>
    </citation>
    <scope>NUCLEOTIDE SEQUENCE [LARGE SCALE GENOMIC DNA]</scope>
    <source>
        <strain evidence="3 4">KS4</strain>
    </source>
</reference>
<dbReference type="RefSeq" id="WP_145073644.1">
    <property type="nucleotide sequence ID" value="NZ_CP036425.1"/>
</dbReference>
<evidence type="ECO:0000313" key="3">
    <source>
        <dbReference type="EMBL" id="QDU32301.1"/>
    </source>
</evidence>
<evidence type="ECO:0000259" key="2">
    <source>
        <dbReference type="Pfam" id="PF07589"/>
    </source>
</evidence>
<organism evidence="3 4">
    <name type="scientific">Poriferisphaera corsica</name>
    <dbReference type="NCBI Taxonomy" id="2528020"/>
    <lineage>
        <taxon>Bacteria</taxon>
        <taxon>Pseudomonadati</taxon>
        <taxon>Planctomycetota</taxon>
        <taxon>Phycisphaerae</taxon>
        <taxon>Phycisphaerales</taxon>
        <taxon>Phycisphaeraceae</taxon>
        <taxon>Poriferisphaera</taxon>
    </lineage>
</organism>
<feature type="chain" id="PRO_5021917604" description="Ice-binding protein C-terminal domain-containing protein" evidence="1">
    <location>
        <begin position="24"/>
        <end position="333"/>
    </location>
</feature>
<keyword evidence="4" id="KW-1185">Reference proteome</keyword>
<sequence precursor="true">MKMQTAYLLAAGLSMITASSVYAGPYSPGKGGAGEAGYIDAGIPGFVGDAGDGVQATDSNGNFVNPIFKSWATGVQLYKPSDEVGTYGMNGIGSQFADPSLATGAVTGKNMHTVSLGDMDADEIANHLTNPTANPAGTLVLTFDKAITNGEGADFAAFENGFVSNYNASGGATAGLMFAELGFVEVSTNGIDFAQFPSTYLNYENGDGLPSNYAYLSQDVSNVHNLVGKHSNAYGESWGTPFDLSDLENHELVLSGVVDLDEINYVKIVDIAGNGTFQDSEGRAIYDAWVTWGSGGLDFEALGVINQVPEPGAATMLLALGLLGCFSNRSKRA</sequence>
<name>A0A517YQ13_9BACT</name>
<dbReference type="OrthoDB" id="9151625at2"/>
<dbReference type="Proteomes" id="UP000317369">
    <property type="component" value="Chromosome"/>
</dbReference>
<feature type="domain" description="Ice-binding protein C-terminal" evidence="2">
    <location>
        <begin position="307"/>
        <end position="331"/>
    </location>
</feature>
<feature type="signal peptide" evidence="1">
    <location>
        <begin position="1"/>
        <end position="23"/>
    </location>
</feature>
<protein>
    <recommendedName>
        <fullName evidence="2">Ice-binding protein C-terminal domain-containing protein</fullName>
    </recommendedName>
</protein>
<dbReference type="Pfam" id="PF07589">
    <property type="entry name" value="PEP-CTERM"/>
    <property type="match status" value="1"/>
</dbReference>
<evidence type="ECO:0000313" key="4">
    <source>
        <dbReference type="Proteomes" id="UP000317369"/>
    </source>
</evidence>
<gene>
    <name evidence="3" type="ORF">KS4_03330</name>
</gene>
<dbReference type="InterPro" id="IPR013424">
    <property type="entry name" value="Ice-binding_C"/>
</dbReference>
<evidence type="ECO:0000256" key="1">
    <source>
        <dbReference type="SAM" id="SignalP"/>
    </source>
</evidence>
<keyword evidence="1" id="KW-0732">Signal</keyword>
<dbReference type="KEGG" id="pcor:KS4_03330"/>
<proteinExistence type="predicted"/>
<dbReference type="AlphaFoldDB" id="A0A517YQ13"/>
<dbReference type="EMBL" id="CP036425">
    <property type="protein sequence ID" value="QDU32301.1"/>
    <property type="molecule type" value="Genomic_DNA"/>
</dbReference>
<accession>A0A517YQ13</accession>